<accession>A0ABQ5SB18</accession>
<sequence length="700" mass="72250">MPRPRTQRSPTAPASGSAADIEANGNEPTVAAQQDQTIAYRPRDPAQEQILRSLSNTLSREMKLAALNWRGGCFCCPANISFAQCMAGLWQAARKPAESVEALVHWGLNASKFLFEAGPKSSFGRRLLLQAGFTSLVLQLLPLCEEVPQSIALTPQVVFVQIFAIGRRQLPLSTTPQLVVLGLLALATLSPASLRTALLAPAGPQLISALIRALAESSDDRFWSLTFQTLTEWINIKEGDPVVDDDDNDDDNDEAEEEGEQKRDDREATDAGQGGRATTAMAARGALIDALLDAGLAPAVVHVLESSSNAAALRDACALLLAMLAGGVGGGGGASSSWKAVAGSSGRPGAGGHGPTRVQGPTAMELPPDAHLEGQSTCRARVELLKAGLVPALLSALRRRPSQFCYWVAINLGVTGARHLEMQWLMLVIARMSVLPSRLSAPEPSAKCVNAGADATQQAASDPLPAAASGAADSSEVAVIAAVAASSGKGGHPTPGARAQRVRSQRNGVEDPVQAAAEAEQLRLSAVDLLLQSDMLSSLSVESFRSTPVASSAGRGSAPQAPPPAAAEAGIEAEAEVEVEAATRAETGASGACVDAAAAAAAENTATPAAAAESTTTLSADVQAVKLLSRAIAASTLCSCVLPDGTPLELLPPRERNATPDFRALQRDRIRKAAEEARAAQALASANAAVDVLSKAVASL</sequence>
<protein>
    <recommendedName>
        <fullName evidence="4">Ataxin-10 domain-containing protein</fullName>
    </recommendedName>
</protein>
<feature type="region of interest" description="Disordered" evidence="1">
    <location>
        <begin position="549"/>
        <end position="572"/>
    </location>
</feature>
<dbReference type="Proteomes" id="UP001165090">
    <property type="component" value="Unassembled WGS sequence"/>
</dbReference>
<proteinExistence type="predicted"/>
<dbReference type="InterPro" id="IPR016024">
    <property type="entry name" value="ARM-type_fold"/>
</dbReference>
<evidence type="ECO:0008006" key="4">
    <source>
        <dbReference type="Google" id="ProtNLM"/>
    </source>
</evidence>
<feature type="region of interest" description="Disordered" evidence="1">
    <location>
        <begin position="339"/>
        <end position="367"/>
    </location>
</feature>
<dbReference type="SUPFAM" id="SSF48371">
    <property type="entry name" value="ARM repeat"/>
    <property type="match status" value="1"/>
</dbReference>
<feature type="compositionally biased region" description="Basic and acidic residues" evidence="1">
    <location>
        <begin position="260"/>
        <end position="269"/>
    </location>
</feature>
<organism evidence="2 3">
    <name type="scientific">Volvox africanus</name>
    <dbReference type="NCBI Taxonomy" id="51714"/>
    <lineage>
        <taxon>Eukaryota</taxon>
        <taxon>Viridiplantae</taxon>
        <taxon>Chlorophyta</taxon>
        <taxon>core chlorophytes</taxon>
        <taxon>Chlorophyceae</taxon>
        <taxon>CS clade</taxon>
        <taxon>Chlamydomonadales</taxon>
        <taxon>Volvocaceae</taxon>
        <taxon>Volvox</taxon>
    </lineage>
</organism>
<evidence type="ECO:0000313" key="3">
    <source>
        <dbReference type="Proteomes" id="UP001165090"/>
    </source>
</evidence>
<feature type="compositionally biased region" description="Acidic residues" evidence="1">
    <location>
        <begin position="241"/>
        <end position="259"/>
    </location>
</feature>
<dbReference type="EMBL" id="BSDZ01000078">
    <property type="protein sequence ID" value="GLI67051.1"/>
    <property type="molecule type" value="Genomic_DNA"/>
</dbReference>
<feature type="compositionally biased region" description="Low complexity" evidence="1">
    <location>
        <begin position="550"/>
        <end position="559"/>
    </location>
</feature>
<evidence type="ECO:0000256" key="1">
    <source>
        <dbReference type="SAM" id="MobiDB-lite"/>
    </source>
</evidence>
<reference evidence="2 3" key="1">
    <citation type="journal article" date="2023" name="IScience">
        <title>Expanded male sex-determining region conserved during the evolution of homothallism in the green alga Volvox.</title>
        <authorList>
            <person name="Yamamoto K."/>
            <person name="Matsuzaki R."/>
            <person name="Mahakham W."/>
            <person name="Heman W."/>
            <person name="Sekimoto H."/>
            <person name="Kawachi M."/>
            <person name="Minakuchi Y."/>
            <person name="Toyoda A."/>
            <person name="Nozaki H."/>
        </authorList>
    </citation>
    <scope>NUCLEOTIDE SEQUENCE [LARGE SCALE GENOMIC DNA]</scope>
    <source>
        <strain evidence="2 3">NIES-4468</strain>
    </source>
</reference>
<name>A0ABQ5SB18_9CHLO</name>
<keyword evidence="3" id="KW-1185">Reference proteome</keyword>
<gene>
    <name evidence="2" type="ORF">VaNZ11_011239</name>
</gene>
<comment type="caution">
    <text evidence="2">The sequence shown here is derived from an EMBL/GenBank/DDBJ whole genome shotgun (WGS) entry which is preliminary data.</text>
</comment>
<feature type="region of interest" description="Disordered" evidence="1">
    <location>
        <begin position="486"/>
        <end position="513"/>
    </location>
</feature>
<evidence type="ECO:0000313" key="2">
    <source>
        <dbReference type="EMBL" id="GLI67051.1"/>
    </source>
</evidence>
<feature type="region of interest" description="Disordered" evidence="1">
    <location>
        <begin position="238"/>
        <end position="277"/>
    </location>
</feature>
<feature type="region of interest" description="Disordered" evidence="1">
    <location>
        <begin position="1"/>
        <end position="35"/>
    </location>
</feature>